<dbReference type="Pfam" id="PF25984">
    <property type="entry name" value="BSH_YknX"/>
    <property type="match status" value="1"/>
</dbReference>
<keyword evidence="2" id="KW-0812">Transmembrane</keyword>
<dbReference type="PANTHER" id="PTHR30469">
    <property type="entry name" value="MULTIDRUG RESISTANCE PROTEIN MDTA"/>
    <property type="match status" value="1"/>
</dbReference>
<gene>
    <name evidence="4" type="ORF">FEZ33_08985</name>
</gene>
<feature type="compositionally biased region" description="Polar residues" evidence="1">
    <location>
        <begin position="183"/>
        <end position="199"/>
    </location>
</feature>
<dbReference type="GO" id="GO:1990281">
    <property type="term" value="C:efflux pump complex"/>
    <property type="evidence" value="ECO:0007669"/>
    <property type="project" value="TreeGrafter"/>
</dbReference>
<organism evidence="4 5">
    <name type="scientific">Ruoffia tabacinasalis</name>
    <dbReference type="NCBI Taxonomy" id="87458"/>
    <lineage>
        <taxon>Bacteria</taxon>
        <taxon>Bacillati</taxon>
        <taxon>Bacillota</taxon>
        <taxon>Bacilli</taxon>
        <taxon>Lactobacillales</taxon>
        <taxon>Aerococcaceae</taxon>
        <taxon>Ruoffia</taxon>
    </lineage>
</organism>
<dbReference type="OrthoDB" id="2164025at2"/>
<evidence type="ECO:0000313" key="5">
    <source>
        <dbReference type="Proteomes" id="UP000306420"/>
    </source>
</evidence>
<protein>
    <recommendedName>
        <fullName evidence="3">YknX-like barrel-sandwich hybrid domain-containing protein</fullName>
    </recommendedName>
</protein>
<evidence type="ECO:0000313" key="4">
    <source>
        <dbReference type="EMBL" id="TLQ40215.1"/>
    </source>
</evidence>
<evidence type="ECO:0000259" key="3">
    <source>
        <dbReference type="Pfam" id="PF25984"/>
    </source>
</evidence>
<dbReference type="Gene3D" id="2.40.420.20">
    <property type="match status" value="1"/>
</dbReference>
<dbReference type="EMBL" id="VBSP01000034">
    <property type="protein sequence ID" value="TLQ40215.1"/>
    <property type="molecule type" value="Genomic_DNA"/>
</dbReference>
<name>A0A5R9DVV4_9LACT</name>
<dbReference type="RefSeq" id="WP_138405049.1">
    <property type="nucleotide sequence ID" value="NZ_VBSP01000034.1"/>
</dbReference>
<dbReference type="Proteomes" id="UP000306420">
    <property type="component" value="Unassembled WGS sequence"/>
</dbReference>
<dbReference type="InterPro" id="IPR058639">
    <property type="entry name" value="BSH_YknX-like"/>
</dbReference>
<proteinExistence type="predicted"/>
<feature type="transmembrane region" description="Helical" evidence="2">
    <location>
        <begin position="7"/>
        <end position="25"/>
    </location>
</feature>
<accession>A0A5R9DVV4</accession>
<reference evidence="4 5" key="1">
    <citation type="submission" date="2019-05" db="EMBL/GenBank/DDBJ databases">
        <title>The metagenome of a microbial culture collection derived from dairy environment covers the genomic content of the human microbiome.</title>
        <authorList>
            <person name="Roder T."/>
            <person name="Wuthrich D."/>
            <person name="Sattari Z."/>
            <person name="Von Ah U."/>
            <person name="Bar C."/>
            <person name="Ronchi F."/>
            <person name="Macpherson A.J."/>
            <person name="Ganal-Vonarburg S.C."/>
            <person name="Bruggmann R."/>
            <person name="Vergeres G."/>
        </authorList>
    </citation>
    <scope>NUCLEOTIDE SEQUENCE [LARGE SCALE GENOMIC DNA]</scope>
    <source>
        <strain evidence="4 5">FAM 24227</strain>
    </source>
</reference>
<evidence type="ECO:0000256" key="2">
    <source>
        <dbReference type="SAM" id="Phobius"/>
    </source>
</evidence>
<feature type="compositionally biased region" description="Polar residues" evidence="1">
    <location>
        <begin position="329"/>
        <end position="340"/>
    </location>
</feature>
<dbReference type="AlphaFoldDB" id="A0A5R9DVV4"/>
<comment type="caution">
    <text evidence="4">The sequence shown here is derived from an EMBL/GenBank/DDBJ whole genome shotgun (WGS) entry which is preliminary data.</text>
</comment>
<keyword evidence="2" id="KW-1133">Transmembrane helix</keyword>
<dbReference type="PANTHER" id="PTHR30469:SF15">
    <property type="entry name" value="HLYD FAMILY OF SECRETION PROTEINS"/>
    <property type="match status" value="1"/>
</dbReference>
<sequence length="463" mass="50724">MNIKRKLILGIISGLVALIGIFFFAKNLIFPAHQDEMMGSANMEMGPNGMAVEGEMAYNLYNLFRQDPVTVDASVKLKTDTAYFYQADLGQIEALLVKDGQKVTKGTTLYNYKQASKENQYALEDLYREQTKLYNTRQALIKQLSEYTGGEFNYQGDQIAYYWGNEGKQGYYIVEEIGKSTLPSVSDPANTNTDSSLSQDGPEGAFDTGGMGTSAMEPASDPTEGIKEQIRQVNDQIEELEIKLIRQQEQQNNKVIAKTDGIAMVNPDAIDNPNVPVVRIVSEESSVVGSVSEYDFYALAEDRAVNIYIPAEDRTVTGKIVDYDKIPSYSGTNGQNDSTEGLSASNTGGGSNASQFNFVVQPDAPLQAGFSAKVNITLPGFAVPSDAIVDEEDNYVFLYLDGKAVKTKIELITQGLQKVVLKGLNEGDQLIMYPYDLTDGQEVSVVDPMAMPPSEDLMDGDVQ</sequence>
<dbReference type="GO" id="GO:0015562">
    <property type="term" value="F:efflux transmembrane transporter activity"/>
    <property type="evidence" value="ECO:0007669"/>
    <property type="project" value="TreeGrafter"/>
</dbReference>
<feature type="region of interest" description="Disordered" evidence="1">
    <location>
        <begin position="327"/>
        <end position="348"/>
    </location>
</feature>
<feature type="domain" description="YknX-like barrel-sandwich hybrid" evidence="3">
    <location>
        <begin position="83"/>
        <end position="280"/>
    </location>
</feature>
<feature type="region of interest" description="Disordered" evidence="1">
    <location>
        <begin position="183"/>
        <end position="224"/>
    </location>
</feature>
<keyword evidence="2" id="KW-0472">Membrane</keyword>
<evidence type="ECO:0000256" key="1">
    <source>
        <dbReference type="SAM" id="MobiDB-lite"/>
    </source>
</evidence>